<sequence>MEIYIGVDGGGTKTEAAAITSDGKVLASYTGGSTNPYIVTLNGAIQELNHVLNQLLNQIKTSGFSCNGICLGMSGISSDKDKEPIIKFLQTYQQRQHLFFPITMKSEAEISLMAAVEREHGILVISGTGSNTFGIIEGGAKFNSGGWGHILGDEGSGYQIGLLTLKTVMKSYDGILPPTTMTKRIIETFGFQQISDLKSYVYQPSVGKTEIAAFAKYCIEEAEAGDEAACNIVRSQAIELADTTTALISKHPSLQKADVVLTGSIFKHSITFRSVYRETMLDRFPNLSFVQGNSNRSSAVGAALLARKIYKGTKETSPHE</sequence>
<dbReference type="PANTHER" id="PTHR43190">
    <property type="entry name" value="N-ACETYL-D-GLUCOSAMINE KINASE"/>
    <property type="match status" value="1"/>
</dbReference>
<reference evidence="2 3" key="1">
    <citation type="submission" date="2021-03" db="EMBL/GenBank/DDBJ databases">
        <title>Genomic Encyclopedia of Type Strains, Phase IV (KMG-IV): sequencing the most valuable type-strain genomes for metagenomic binning, comparative biology and taxonomic classification.</title>
        <authorList>
            <person name="Goeker M."/>
        </authorList>
    </citation>
    <scope>NUCLEOTIDE SEQUENCE [LARGE SCALE GENOMIC DNA]</scope>
    <source>
        <strain evidence="2 3">DSM 23491</strain>
    </source>
</reference>
<evidence type="ECO:0000313" key="2">
    <source>
        <dbReference type="EMBL" id="MBP1937176.1"/>
    </source>
</evidence>
<dbReference type="InterPro" id="IPR052519">
    <property type="entry name" value="Euk-type_GlcNAc_Kinase"/>
</dbReference>
<dbReference type="CDD" id="cd24007">
    <property type="entry name" value="ASKHA_NBD_eukNAGK-like"/>
    <property type="match status" value="1"/>
</dbReference>
<feature type="domain" description="ATPase BadF/BadG/BcrA/BcrD type" evidence="1">
    <location>
        <begin position="5"/>
        <end position="306"/>
    </location>
</feature>
<dbReference type="InterPro" id="IPR002731">
    <property type="entry name" value="ATPase_BadF"/>
</dbReference>
<dbReference type="RefSeq" id="WP_209849126.1">
    <property type="nucleotide sequence ID" value="NZ_CBCRVE010000008.1"/>
</dbReference>
<gene>
    <name evidence="2" type="ORF">J2Z20_002069</name>
</gene>
<comment type="caution">
    <text evidence="2">The sequence shown here is derived from an EMBL/GenBank/DDBJ whole genome shotgun (WGS) entry which is preliminary data.</text>
</comment>
<organism evidence="2 3">
    <name type="scientific">Paenibacillus sediminis</name>
    <dbReference type="NCBI Taxonomy" id="664909"/>
    <lineage>
        <taxon>Bacteria</taxon>
        <taxon>Bacillati</taxon>
        <taxon>Bacillota</taxon>
        <taxon>Bacilli</taxon>
        <taxon>Bacillales</taxon>
        <taxon>Paenibacillaceae</taxon>
        <taxon>Paenibacillus</taxon>
    </lineage>
</organism>
<keyword evidence="3" id="KW-1185">Reference proteome</keyword>
<dbReference type="PANTHER" id="PTHR43190:SF3">
    <property type="entry name" value="N-ACETYL-D-GLUCOSAMINE KINASE"/>
    <property type="match status" value="1"/>
</dbReference>
<dbReference type="Proteomes" id="UP001519273">
    <property type="component" value="Unassembled WGS sequence"/>
</dbReference>
<evidence type="ECO:0000259" key="1">
    <source>
        <dbReference type="Pfam" id="PF01869"/>
    </source>
</evidence>
<dbReference type="EMBL" id="JAGGKP010000004">
    <property type="protein sequence ID" value="MBP1937176.1"/>
    <property type="molecule type" value="Genomic_DNA"/>
</dbReference>
<protein>
    <submittedName>
        <fullName evidence="2">N-acetylglucosamine kinase-like BadF-type ATPase</fullName>
    </submittedName>
</protein>
<evidence type="ECO:0000313" key="3">
    <source>
        <dbReference type="Proteomes" id="UP001519273"/>
    </source>
</evidence>
<proteinExistence type="predicted"/>
<dbReference type="SUPFAM" id="SSF53067">
    <property type="entry name" value="Actin-like ATPase domain"/>
    <property type="match status" value="2"/>
</dbReference>
<dbReference type="Pfam" id="PF01869">
    <property type="entry name" value="BcrAD_BadFG"/>
    <property type="match status" value="1"/>
</dbReference>
<dbReference type="Gene3D" id="3.30.420.40">
    <property type="match status" value="2"/>
</dbReference>
<accession>A0ABS4H3Z9</accession>
<name>A0ABS4H3Z9_9BACL</name>
<dbReference type="InterPro" id="IPR043129">
    <property type="entry name" value="ATPase_NBD"/>
</dbReference>